<organism evidence="1 2">
    <name type="scientific">Litorihabitans aurantiacus</name>
    <dbReference type="NCBI Taxonomy" id="1930061"/>
    <lineage>
        <taxon>Bacteria</taxon>
        <taxon>Bacillati</taxon>
        <taxon>Actinomycetota</taxon>
        <taxon>Actinomycetes</taxon>
        <taxon>Micrococcales</taxon>
        <taxon>Beutenbergiaceae</taxon>
        <taxon>Litorihabitans</taxon>
    </lineage>
</organism>
<protein>
    <submittedName>
        <fullName evidence="1">Uncharacterized protein</fullName>
    </submittedName>
</protein>
<name>A0AA37XHR0_9MICO</name>
<evidence type="ECO:0000313" key="2">
    <source>
        <dbReference type="Proteomes" id="UP001157161"/>
    </source>
</evidence>
<reference evidence="1" key="2">
    <citation type="submission" date="2023-02" db="EMBL/GenBank/DDBJ databases">
        <authorList>
            <person name="Sun Q."/>
            <person name="Mori K."/>
        </authorList>
    </citation>
    <scope>NUCLEOTIDE SEQUENCE</scope>
    <source>
        <strain evidence="1">NBRC 112290</strain>
    </source>
</reference>
<dbReference type="EMBL" id="BSUM01000001">
    <property type="protein sequence ID" value="GMA33154.1"/>
    <property type="molecule type" value="Genomic_DNA"/>
</dbReference>
<reference evidence="1" key="1">
    <citation type="journal article" date="2014" name="Int. J. Syst. Evol. Microbiol.">
        <title>Complete genome sequence of Corynebacterium casei LMG S-19264T (=DSM 44701T), isolated from a smear-ripened cheese.</title>
        <authorList>
            <consortium name="US DOE Joint Genome Institute (JGI-PGF)"/>
            <person name="Walter F."/>
            <person name="Albersmeier A."/>
            <person name="Kalinowski J."/>
            <person name="Ruckert C."/>
        </authorList>
    </citation>
    <scope>NUCLEOTIDE SEQUENCE</scope>
    <source>
        <strain evidence="1">NBRC 112290</strain>
    </source>
</reference>
<keyword evidence="2" id="KW-1185">Reference proteome</keyword>
<gene>
    <name evidence="1" type="ORF">GCM10025875_31460</name>
</gene>
<comment type="caution">
    <text evidence="1">The sequence shown here is derived from an EMBL/GenBank/DDBJ whole genome shotgun (WGS) entry which is preliminary data.</text>
</comment>
<evidence type="ECO:0000313" key="1">
    <source>
        <dbReference type="EMBL" id="GMA33154.1"/>
    </source>
</evidence>
<dbReference type="RefSeq" id="WP_284251827.1">
    <property type="nucleotide sequence ID" value="NZ_BSUM01000001.1"/>
</dbReference>
<dbReference type="Proteomes" id="UP001157161">
    <property type="component" value="Unassembled WGS sequence"/>
</dbReference>
<accession>A0AA37XHR0</accession>
<proteinExistence type="predicted"/>
<dbReference type="AlphaFoldDB" id="A0AA37XHR0"/>
<sequence length="66" mass="6805">MTPSDHRLPTPAATPTPSNLADDVRALAVAWRAGADAVATRVAELDLALPPAVVFAPLTACDEVAR</sequence>